<proteinExistence type="predicted"/>
<evidence type="ECO:0000313" key="1">
    <source>
        <dbReference type="EMBL" id="KAB1206630.1"/>
    </source>
</evidence>
<evidence type="ECO:0000313" key="2">
    <source>
        <dbReference type="Proteomes" id="UP000516437"/>
    </source>
</evidence>
<sequence length="112" mass="12598">MSEKGRPTKAEIFRTMLGKEALKTDAMNSLLHEILLTQFLHAMMWSADSFGAQGRDMDSGWKKEVTAIQEVLKGVATSAELFSLTEQVGLIEEHLCQVRQVLKLTEDDDDEQ</sequence>
<comment type="caution">
    <text evidence="1">The sequence shown here is derived from an EMBL/GenBank/DDBJ whole genome shotgun (WGS) entry which is preliminary data.</text>
</comment>
<keyword evidence="2" id="KW-1185">Reference proteome</keyword>
<dbReference type="Proteomes" id="UP000516437">
    <property type="component" value="Chromosome 7"/>
</dbReference>
<organism evidence="1 2">
    <name type="scientific">Morella rubra</name>
    <name type="common">Chinese bayberry</name>
    <dbReference type="NCBI Taxonomy" id="262757"/>
    <lineage>
        <taxon>Eukaryota</taxon>
        <taxon>Viridiplantae</taxon>
        <taxon>Streptophyta</taxon>
        <taxon>Embryophyta</taxon>
        <taxon>Tracheophyta</taxon>
        <taxon>Spermatophyta</taxon>
        <taxon>Magnoliopsida</taxon>
        <taxon>eudicotyledons</taxon>
        <taxon>Gunneridae</taxon>
        <taxon>Pentapetalae</taxon>
        <taxon>rosids</taxon>
        <taxon>fabids</taxon>
        <taxon>Fagales</taxon>
        <taxon>Myricaceae</taxon>
        <taxon>Morella</taxon>
    </lineage>
</organism>
<dbReference type="EMBL" id="RXIC02000025">
    <property type="protein sequence ID" value="KAB1206630.1"/>
    <property type="molecule type" value="Genomic_DNA"/>
</dbReference>
<accession>A0A6A1V609</accession>
<name>A0A6A1V609_9ROSI</name>
<protein>
    <submittedName>
        <fullName evidence="1">Uncharacterized protein</fullName>
    </submittedName>
</protein>
<dbReference type="AlphaFoldDB" id="A0A6A1V609"/>
<reference evidence="1 2" key="1">
    <citation type="journal article" date="2019" name="Plant Biotechnol. J.">
        <title>The red bayberry genome and genetic basis of sex determination.</title>
        <authorList>
            <person name="Jia H.M."/>
            <person name="Jia H.J."/>
            <person name="Cai Q.L."/>
            <person name="Wang Y."/>
            <person name="Zhao H.B."/>
            <person name="Yang W.F."/>
            <person name="Wang G.Y."/>
            <person name="Li Y.H."/>
            <person name="Zhan D.L."/>
            <person name="Shen Y.T."/>
            <person name="Niu Q.F."/>
            <person name="Chang L."/>
            <person name="Qiu J."/>
            <person name="Zhao L."/>
            <person name="Xie H.B."/>
            <person name="Fu W.Y."/>
            <person name="Jin J."/>
            <person name="Li X.W."/>
            <person name="Jiao Y."/>
            <person name="Zhou C.C."/>
            <person name="Tu T."/>
            <person name="Chai C.Y."/>
            <person name="Gao J.L."/>
            <person name="Fan L.J."/>
            <person name="van de Weg E."/>
            <person name="Wang J.Y."/>
            <person name="Gao Z.S."/>
        </authorList>
    </citation>
    <scope>NUCLEOTIDE SEQUENCE [LARGE SCALE GENOMIC DNA]</scope>
    <source>
        <tissue evidence="1">Leaves</tissue>
    </source>
</reference>
<dbReference type="OrthoDB" id="1737932at2759"/>
<gene>
    <name evidence="1" type="ORF">CJ030_MR7G001556</name>
</gene>